<name>A0A0E9PVV9_ANGAN</name>
<dbReference type="AlphaFoldDB" id="A0A0E9PVV9"/>
<protein>
    <submittedName>
        <fullName evidence="1">Uncharacterized protein</fullName>
    </submittedName>
</protein>
<proteinExistence type="predicted"/>
<reference evidence="1" key="2">
    <citation type="journal article" date="2015" name="Fish Shellfish Immunol.">
        <title>Early steps in the European eel (Anguilla anguilla)-Vibrio vulnificus interaction in the gills: Role of the RtxA13 toxin.</title>
        <authorList>
            <person name="Callol A."/>
            <person name="Pajuelo D."/>
            <person name="Ebbesson L."/>
            <person name="Teles M."/>
            <person name="MacKenzie S."/>
            <person name="Amaro C."/>
        </authorList>
    </citation>
    <scope>NUCLEOTIDE SEQUENCE</scope>
</reference>
<evidence type="ECO:0000313" key="1">
    <source>
        <dbReference type="EMBL" id="JAH08407.1"/>
    </source>
</evidence>
<accession>A0A0E9PVV9</accession>
<dbReference type="EMBL" id="GBXM01100170">
    <property type="protein sequence ID" value="JAH08407.1"/>
    <property type="molecule type" value="Transcribed_RNA"/>
</dbReference>
<reference evidence="1" key="1">
    <citation type="submission" date="2014-11" db="EMBL/GenBank/DDBJ databases">
        <authorList>
            <person name="Amaro Gonzalez C."/>
        </authorList>
    </citation>
    <scope>NUCLEOTIDE SEQUENCE</scope>
</reference>
<sequence length="51" mass="6165">MQTKIPSNPMGRGYKCVLLWFRNPRRPPKKERKMQKSTMPFIFLLCGYSRF</sequence>
<organism evidence="1">
    <name type="scientific">Anguilla anguilla</name>
    <name type="common">European freshwater eel</name>
    <name type="synonym">Muraena anguilla</name>
    <dbReference type="NCBI Taxonomy" id="7936"/>
    <lineage>
        <taxon>Eukaryota</taxon>
        <taxon>Metazoa</taxon>
        <taxon>Chordata</taxon>
        <taxon>Craniata</taxon>
        <taxon>Vertebrata</taxon>
        <taxon>Euteleostomi</taxon>
        <taxon>Actinopterygii</taxon>
        <taxon>Neopterygii</taxon>
        <taxon>Teleostei</taxon>
        <taxon>Anguilliformes</taxon>
        <taxon>Anguillidae</taxon>
        <taxon>Anguilla</taxon>
    </lineage>
</organism>